<evidence type="ECO:0000256" key="6">
    <source>
        <dbReference type="RuleBase" id="RU000716"/>
    </source>
</evidence>
<dbReference type="Pfam" id="PF04545">
    <property type="entry name" value="Sigma70_r4"/>
    <property type="match status" value="1"/>
</dbReference>
<evidence type="ECO:0000256" key="3">
    <source>
        <dbReference type="ARBA" id="ARBA00023082"/>
    </source>
</evidence>
<dbReference type="InterPro" id="IPR013325">
    <property type="entry name" value="RNA_pol_sigma_r2"/>
</dbReference>
<dbReference type="NCBIfam" id="TIGR02937">
    <property type="entry name" value="sigma70-ECF"/>
    <property type="match status" value="1"/>
</dbReference>
<dbReference type="InterPro" id="IPR007630">
    <property type="entry name" value="RNA_pol_sigma70_r4"/>
</dbReference>
<protein>
    <recommendedName>
        <fullName evidence="6">RNA polymerase sigma factor</fullName>
    </recommendedName>
</protein>
<organism evidence="10 11">
    <name type="scientific">Kineosporia corallincola</name>
    <dbReference type="NCBI Taxonomy" id="2835133"/>
    <lineage>
        <taxon>Bacteria</taxon>
        <taxon>Bacillati</taxon>
        <taxon>Actinomycetota</taxon>
        <taxon>Actinomycetes</taxon>
        <taxon>Kineosporiales</taxon>
        <taxon>Kineosporiaceae</taxon>
        <taxon>Kineosporia</taxon>
    </lineage>
</organism>
<evidence type="ECO:0000256" key="4">
    <source>
        <dbReference type="ARBA" id="ARBA00023125"/>
    </source>
</evidence>
<dbReference type="InterPro" id="IPR036388">
    <property type="entry name" value="WH-like_DNA-bd_sf"/>
</dbReference>
<comment type="similarity">
    <text evidence="1 6">Belongs to the sigma-70 factor family. ECF subfamily.</text>
</comment>
<dbReference type="InterPro" id="IPR014284">
    <property type="entry name" value="RNA_pol_sigma-70_dom"/>
</dbReference>
<comment type="caution">
    <text evidence="10">The sequence shown here is derived from an EMBL/GenBank/DDBJ whole genome shotgun (WGS) entry which is preliminary data.</text>
</comment>
<dbReference type="PANTHER" id="PTHR43133:SF52">
    <property type="entry name" value="ECF RNA POLYMERASE SIGMA FACTOR SIGL"/>
    <property type="match status" value="1"/>
</dbReference>
<reference evidence="10 11" key="1">
    <citation type="submission" date="2021-05" db="EMBL/GenBank/DDBJ databases">
        <title>Kineosporia and Streptomyces sp. nov. two new marine actinobacteria isolated from Coral.</title>
        <authorList>
            <person name="Buangrab K."/>
            <person name="Sutthacheep M."/>
            <person name="Yeemin T."/>
            <person name="Harunari E."/>
            <person name="Igarashi Y."/>
            <person name="Kanchanasin P."/>
            <person name="Tanasupawat S."/>
            <person name="Phongsopitanun W."/>
        </authorList>
    </citation>
    <scope>NUCLEOTIDE SEQUENCE [LARGE SCALE GENOMIC DNA]</scope>
    <source>
        <strain evidence="10 11">J2-2</strain>
    </source>
</reference>
<feature type="domain" description="RNA polymerase sigma-70 region 2" evidence="8">
    <location>
        <begin position="35"/>
        <end position="103"/>
    </location>
</feature>
<dbReference type="InterPro" id="IPR013324">
    <property type="entry name" value="RNA_pol_sigma_r3/r4-like"/>
</dbReference>
<evidence type="ECO:0000313" key="10">
    <source>
        <dbReference type="EMBL" id="MBT0769830.1"/>
    </source>
</evidence>
<accession>A0ABS5TFG6</accession>
<dbReference type="CDD" id="cd06171">
    <property type="entry name" value="Sigma70_r4"/>
    <property type="match status" value="1"/>
</dbReference>
<keyword evidence="5 6" id="KW-0804">Transcription</keyword>
<dbReference type="RefSeq" id="WP_214156133.1">
    <property type="nucleotide sequence ID" value="NZ_JAHBAY010000005.1"/>
</dbReference>
<gene>
    <name evidence="10" type="ORF">KIH74_12910</name>
</gene>
<dbReference type="InterPro" id="IPR039425">
    <property type="entry name" value="RNA_pol_sigma-70-like"/>
</dbReference>
<keyword evidence="3 6" id="KW-0731">Sigma factor</keyword>
<evidence type="ECO:0000313" key="11">
    <source>
        <dbReference type="Proteomes" id="UP001197247"/>
    </source>
</evidence>
<dbReference type="SUPFAM" id="SSF88946">
    <property type="entry name" value="Sigma2 domain of RNA polymerase sigma factors"/>
    <property type="match status" value="1"/>
</dbReference>
<evidence type="ECO:0000256" key="5">
    <source>
        <dbReference type="ARBA" id="ARBA00023163"/>
    </source>
</evidence>
<keyword evidence="4 6" id="KW-0238">DNA-binding</keyword>
<dbReference type="PANTHER" id="PTHR43133">
    <property type="entry name" value="RNA POLYMERASE ECF-TYPE SIGMA FACTO"/>
    <property type="match status" value="1"/>
</dbReference>
<dbReference type="Pfam" id="PF04542">
    <property type="entry name" value="Sigma70_r2"/>
    <property type="match status" value="1"/>
</dbReference>
<evidence type="ECO:0000256" key="2">
    <source>
        <dbReference type="ARBA" id="ARBA00023015"/>
    </source>
</evidence>
<dbReference type="Gene3D" id="1.10.10.10">
    <property type="entry name" value="Winged helix-like DNA-binding domain superfamily/Winged helix DNA-binding domain"/>
    <property type="match status" value="1"/>
</dbReference>
<dbReference type="Gene3D" id="1.10.1740.10">
    <property type="match status" value="1"/>
</dbReference>
<name>A0ABS5TFG6_9ACTN</name>
<keyword evidence="2 6" id="KW-0805">Transcription regulation</keyword>
<evidence type="ECO:0000256" key="1">
    <source>
        <dbReference type="ARBA" id="ARBA00010641"/>
    </source>
</evidence>
<dbReference type="InterPro" id="IPR000838">
    <property type="entry name" value="RNA_pol_sigma70_ECF_CS"/>
</dbReference>
<feature type="domain" description="RNA polymerase sigma-70 region 4" evidence="9">
    <location>
        <begin position="144"/>
        <end position="186"/>
    </location>
</feature>
<dbReference type="PROSITE" id="PS01063">
    <property type="entry name" value="SIGMA70_ECF"/>
    <property type="match status" value="1"/>
</dbReference>
<feature type="region of interest" description="Disordered" evidence="7">
    <location>
        <begin position="1"/>
        <end position="30"/>
    </location>
</feature>
<dbReference type="InterPro" id="IPR007627">
    <property type="entry name" value="RNA_pol_sigma70_r2"/>
</dbReference>
<evidence type="ECO:0000256" key="7">
    <source>
        <dbReference type="SAM" id="MobiDB-lite"/>
    </source>
</evidence>
<dbReference type="Proteomes" id="UP001197247">
    <property type="component" value="Unassembled WGS sequence"/>
</dbReference>
<sequence>MSQNAEEPPALTLVSRPAEGPADGPDDNERRFVDLVGEHRPALLAYAIRLTRGDVGRAEDIVQETFVRAWLRIDRLTPEQGSVGSWLRRVAYNLAVDGHRMRQVRPPEVELQQHDVPMRQDGGDGTEQIVVGMVIRDMLTSIWPEHRAVVEEVYLRDRTVAEAASVLGIPVGTVKSRLFYALRTLRGTAAESGLRAS</sequence>
<evidence type="ECO:0000259" key="9">
    <source>
        <dbReference type="Pfam" id="PF04545"/>
    </source>
</evidence>
<keyword evidence="11" id="KW-1185">Reference proteome</keyword>
<dbReference type="EMBL" id="JAHBAY010000005">
    <property type="protein sequence ID" value="MBT0769830.1"/>
    <property type="molecule type" value="Genomic_DNA"/>
</dbReference>
<proteinExistence type="inferred from homology"/>
<dbReference type="SUPFAM" id="SSF88659">
    <property type="entry name" value="Sigma3 and sigma4 domains of RNA polymerase sigma factors"/>
    <property type="match status" value="1"/>
</dbReference>
<evidence type="ECO:0000259" key="8">
    <source>
        <dbReference type="Pfam" id="PF04542"/>
    </source>
</evidence>